<name>A0ACB8SVU9_9AGAM</name>
<dbReference type="Proteomes" id="UP000814140">
    <property type="component" value="Unassembled WGS sequence"/>
</dbReference>
<proteinExistence type="predicted"/>
<gene>
    <name evidence="1" type="ORF">BV25DRAFT_1901185</name>
</gene>
<reference evidence="1" key="2">
    <citation type="journal article" date="2022" name="New Phytol.">
        <title>Evolutionary transition to the ectomycorrhizal habit in the genomes of a hyperdiverse lineage of mushroom-forming fungi.</title>
        <authorList>
            <person name="Looney B."/>
            <person name="Miyauchi S."/>
            <person name="Morin E."/>
            <person name="Drula E."/>
            <person name="Courty P.E."/>
            <person name="Kohler A."/>
            <person name="Kuo A."/>
            <person name="LaButti K."/>
            <person name="Pangilinan J."/>
            <person name="Lipzen A."/>
            <person name="Riley R."/>
            <person name="Andreopoulos W."/>
            <person name="He G."/>
            <person name="Johnson J."/>
            <person name="Nolan M."/>
            <person name="Tritt A."/>
            <person name="Barry K.W."/>
            <person name="Grigoriev I.V."/>
            <person name="Nagy L.G."/>
            <person name="Hibbett D."/>
            <person name="Henrissat B."/>
            <person name="Matheny P.B."/>
            <person name="Labbe J."/>
            <person name="Martin F.M."/>
        </authorList>
    </citation>
    <scope>NUCLEOTIDE SEQUENCE</scope>
    <source>
        <strain evidence="1">HHB10654</strain>
    </source>
</reference>
<organism evidence="1 2">
    <name type="scientific">Artomyces pyxidatus</name>
    <dbReference type="NCBI Taxonomy" id="48021"/>
    <lineage>
        <taxon>Eukaryota</taxon>
        <taxon>Fungi</taxon>
        <taxon>Dikarya</taxon>
        <taxon>Basidiomycota</taxon>
        <taxon>Agaricomycotina</taxon>
        <taxon>Agaricomycetes</taxon>
        <taxon>Russulales</taxon>
        <taxon>Auriscalpiaceae</taxon>
        <taxon>Artomyces</taxon>
    </lineage>
</organism>
<reference evidence="1" key="1">
    <citation type="submission" date="2021-03" db="EMBL/GenBank/DDBJ databases">
        <authorList>
            <consortium name="DOE Joint Genome Institute"/>
            <person name="Ahrendt S."/>
            <person name="Looney B.P."/>
            <person name="Miyauchi S."/>
            <person name="Morin E."/>
            <person name="Drula E."/>
            <person name="Courty P.E."/>
            <person name="Chicoki N."/>
            <person name="Fauchery L."/>
            <person name="Kohler A."/>
            <person name="Kuo A."/>
            <person name="Labutti K."/>
            <person name="Pangilinan J."/>
            <person name="Lipzen A."/>
            <person name="Riley R."/>
            <person name="Andreopoulos W."/>
            <person name="He G."/>
            <person name="Johnson J."/>
            <person name="Barry K.W."/>
            <person name="Grigoriev I.V."/>
            <person name="Nagy L."/>
            <person name="Hibbett D."/>
            <person name="Henrissat B."/>
            <person name="Matheny P.B."/>
            <person name="Labbe J."/>
            <person name="Martin F."/>
        </authorList>
    </citation>
    <scope>NUCLEOTIDE SEQUENCE</scope>
    <source>
        <strain evidence="1">HHB10654</strain>
    </source>
</reference>
<keyword evidence="2" id="KW-1185">Reference proteome</keyword>
<sequence length="565" mass="63992">MYRRAHSLPADSISATTLNSGRIATVLQNLDRLQSVSPRDGSAVLASARQVIDAETHTVARLLCSIKTRHNTLSMVSLLSPEILAHILEFHAINCPFAPDDSLKDSSRYGRNRFLGWISATHVCRHWRYVALEHVVLWSKISLARGSFWSDFMLARAQHAPLFIEGTNLPDRPAPLLEGLKLVAGVQDRIAIVLPPNLFADTLPKLTSISMHDYVFPWTSLPTGRLSHLDITLSRWSRTEVCTVIPSFEQLMDFLRKSSSLRTVHLRYCLPHRNQSLPVDFLETSTLPSLELLALAEPSAEVVDLLAHITSPSSTKLHMTSIFDSEPTQMQPEPLLSLIAAHLDKNPEQSLHFPTAVSLEDQDYLDTVSLEAWKTLLPLGQSCNRSVCEESDISIKLEWPDSYYKRTAFLSMCNRLPIWQAQRLSLNIDWRASDKTWFSLFGRMSSVKHLHLCNIDHLLVSDVLQRLNDADAGRILPTERSTHTGKPIVLFPEVEFLFVRNIEFDWERLAESWSVCFERRELGSPLKYLDIAGTCVPEELVVRFKAVIPTFAWAEGSYDYDDPDF</sequence>
<dbReference type="EMBL" id="MU277220">
    <property type="protein sequence ID" value="KAI0060317.1"/>
    <property type="molecule type" value="Genomic_DNA"/>
</dbReference>
<protein>
    <submittedName>
        <fullName evidence="1">Uncharacterized protein</fullName>
    </submittedName>
</protein>
<comment type="caution">
    <text evidence="1">The sequence shown here is derived from an EMBL/GenBank/DDBJ whole genome shotgun (WGS) entry which is preliminary data.</text>
</comment>
<evidence type="ECO:0000313" key="2">
    <source>
        <dbReference type="Proteomes" id="UP000814140"/>
    </source>
</evidence>
<evidence type="ECO:0000313" key="1">
    <source>
        <dbReference type="EMBL" id="KAI0060317.1"/>
    </source>
</evidence>
<accession>A0ACB8SVU9</accession>